<comment type="caution">
    <text evidence="5">The sequence shown here is derived from an EMBL/GenBank/DDBJ whole genome shotgun (WGS) entry which is preliminary data.</text>
</comment>
<dbReference type="GO" id="GO:0051782">
    <property type="term" value="P:negative regulation of cell division"/>
    <property type="evidence" value="ECO:0007669"/>
    <property type="project" value="TreeGrafter"/>
</dbReference>
<accession>A0A552UGI1</accession>
<dbReference type="PROSITE" id="PS50110">
    <property type="entry name" value="RESPONSE_REGULATORY"/>
    <property type="match status" value="1"/>
</dbReference>
<dbReference type="GO" id="GO:0005829">
    <property type="term" value="C:cytosol"/>
    <property type="evidence" value="ECO:0007669"/>
    <property type="project" value="TreeGrafter"/>
</dbReference>
<keyword evidence="6" id="KW-1185">Reference proteome</keyword>
<dbReference type="Gene3D" id="3.40.50.300">
    <property type="entry name" value="P-loop containing nucleotide triphosphate hydrolases"/>
    <property type="match status" value="1"/>
</dbReference>
<dbReference type="RefSeq" id="WP_143554854.1">
    <property type="nucleotide sequence ID" value="NZ_VJWA01000001.1"/>
</dbReference>
<feature type="domain" description="Response regulatory" evidence="4">
    <location>
        <begin position="1"/>
        <end position="125"/>
    </location>
</feature>
<keyword evidence="1" id="KW-0547">Nucleotide-binding</keyword>
<dbReference type="Proteomes" id="UP000317894">
    <property type="component" value="Unassembled WGS sequence"/>
</dbReference>
<sequence length="380" mass="40414">MATASTQRLRALRVALVVDPGNAGAVPPDLASATVHLHFAALEDLVPTLPFLRQADVLVVEVMLDRPGQLDQFVRILAEQPRPVIAATRALDAAATRTLMRAGAVDVVALPLDPADLDEALTTARKVIASRPETAAKGRVISFVRAVGGAGATALACQTGCLWAAQQSTCLIDFDVQFGAVALYLDMHPPLGLLDLVEAQGRLDQILLSTIAARHASGLQIVAAPTDIAPLEALTPAFVAQVLTLAAATFEVVLVDLPAAWTPWSLAALTHSDLVLMVSNLSVPGLRQARRQLDLIEANHIAAPLRIVLNRVPKRLFRTIDMADSERVLRRKVDFTIADDAPTMNSAVDQGRTIGQIRGKSVVETDLNKLIAGLTQVLAT</sequence>
<comment type="caution">
    <text evidence="3">Lacks conserved residue(s) required for the propagation of feature annotation.</text>
</comment>
<evidence type="ECO:0000256" key="1">
    <source>
        <dbReference type="ARBA" id="ARBA00022741"/>
    </source>
</evidence>
<name>A0A552UGI1_9SPHN</name>
<evidence type="ECO:0000256" key="3">
    <source>
        <dbReference type="PROSITE-ProRule" id="PRU00169"/>
    </source>
</evidence>
<evidence type="ECO:0000313" key="6">
    <source>
        <dbReference type="Proteomes" id="UP000317894"/>
    </source>
</evidence>
<dbReference type="InterPro" id="IPR001789">
    <property type="entry name" value="Sig_transdc_resp-reg_receiver"/>
</dbReference>
<dbReference type="SUPFAM" id="SSF52540">
    <property type="entry name" value="P-loop containing nucleoside triphosphate hydrolases"/>
    <property type="match status" value="1"/>
</dbReference>
<gene>
    <name evidence="5" type="ORF">FMM06_03790</name>
</gene>
<reference evidence="5 6" key="1">
    <citation type="submission" date="2019-07" db="EMBL/GenBank/DDBJ databases">
        <title>Novel species isolated from glacier.</title>
        <authorList>
            <person name="Liu Q."/>
            <person name="Xin Y.-H."/>
        </authorList>
    </citation>
    <scope>NUCLEOTIDE SEQUENCE [LARGE SCALE GENOMIC DNA]</scope>
    <source>
        <strain evidence="5 6">LB1R16</strain>
    </source>
</reference>
<evidence type="ECO:0000313" key="5">
    <source>
        <dbReference type="EMBL" id="TRW17309.1"/>
    </source>
</evidence>
<evidence type="ECO:0000256" key="2">
    <source>
        <dbReference type="ARBA" id="ARBA00022840"/>
    </source>
</evidence>
<dbReference type="GO" id="GO:0009898">
    <property type="term" value="C:cytoplasmic side of plasma membrane"/>
    <property type="evidence" value="ECO:0007669"/>
    <property type="project" value="TreeGrafter"/>
</dbReference>
<proteinExistence type="predicted"/>
<dbReference type="Gene3D" id="3.40.50.2300">
    <property type="match status" value="1"/>
</dbReference>
<dbReference type="OrthoDB" id="9783172at2"/>
<dbReference type="InterPro" id="IPR050625">
    <property type="entry name" value="ParA/MinD_ATPase"/>
</dbReference>
<dbReference type="PANTHER" id="PTHR43384">
    <property type="entry name" value="SEPTUM SITE-DETERMINING PROTEIN MIND HOMOLOG, CHLOROPLASTIC-RELATED"/>
    <property type="match status" value="1"/>
</dbReference>
<dbReference type="GO" id="GO:0000160">
    <property type="term" value="P:phosphorelay signal transduction system"/>
    <property type="evidence" value="ECO:0007669"/>
    <property type="project" value="InterPro"/>
</dbReference>
<keyword evidence="2" id="KW-0067">ATP-binding</keyword>
<dbReference type="SUPFAM" id="SSF52172">
    <property type="entry name" value="CheY-like"/>
    <property type="match status" value="1"/>
</dbReference>
<dbReference type="AlphaFoldDB" id="A0A552UGI1"/>
<protein>
    <recommendedName>
        <fullName evidence="4">Response regulatory domain-containing protein</fullName>
    </recommendedName>
</protein>
<dbReference type="InterPro" id="IPR027417">
    <property type="entry name" value="P-loop_NTPase"/>
</dbReference>
<evidence type="ECO:0000259" key="4">
    <source>
        <dbReference type="PROSITE" id="PS50110"/>
    </source>
</evidence>
<dbReference type="InterPro" id="IPR011006">
    <property type="entry name" value="CheY-like_superfamily"/>
</dbReference>
<dbReference type="PANTHER" id="PTHR43384:SF6">
    <property type="entry name" value="SEPTUM SITE-DETERMINING PROTEIN MIND HOMOLOG, CHLOROPLASTIC"/>
    <property type="match status" value="1"/>
</dbReference>
<organism evidence="5 6">
    <name type="scientific">Glacieibacterium frigidum</name>
    <dbReference type="NCBI Taxonomy" id="2593303"/>
    <lineage>
        <taxon>Bacteria</taxon>
        <taxon>Pseudomonadati</taxon>
        <taxon>Pseudomonadota</taxon>
        <taxon>Alphaproteobacteria</taxon>
        <taxon>Sphingomonadales</taxon>
        <taxon>Sphingosinicellaceae</taxon>
        <taxon>Glacieibacterium</taxon>
    </lineage>
</organism>
<dbReference type="GO" id="GO:0016887">
    <property type="term" value="F:ATP hydrolysis activity"/>
    <property type="evidence" value="ECO:0007669"/>
    <property type="project" value="TreeGrafter"/>
</dbReference>
<dbReference type="GO" id="GO:0005524">
    <property type="term" value="F:ATP binding"/>
    <property type="evidence" value="ECO:0007669"/>
    <property type="project" value="UniProtKB-KW"/>
</dbReference>
<dbReference type="EMBL" id="VJWA01000001">
    <property type="protein sequence ID" value="TRW17309.1"/>
    <property type="molecule type" value="Genomic_DNA"/>
</dbReference>